<dbReference type="GO" id="GO:0034451">
    <property type="term" value="C:centriolar satellite"/>
    <property type="evidence" value="ECO:0007669"/>
    <property type="project" value="TreeGrafter"/>
</dbReference>
<keyword evidence="4" id="KW-0970">Cilium biogenesis/degradation</keyword>
<evidence type="ECO:0000256" key="5">
    <source>
        <dbReference type="ARBA" id="ARBA00023054"/>
    </source>
</evidence>
<evidence type="ECO:0008006" key="10">
    <source>
        <dbReference type="Google" id="ProtNLM"/>
    </source>
</evidence>
<dbReference type="InterPro" id="IPR026201">
    <property type="entry name" value="Cep290"/>
</dbReference>
<dbReference type="GO" id="GO:0035869">
    <property type="term" value="C:ciliary transition zone"/>
    <property type="evidence" value="ECO:0007669"/>
    <property type="project" value="TreeGrafter"/>
</dbReference>
<keyword evidence="3" id="KW-0963">Cytoplasm</keyword>
<evidence type="ECO:0000313" key="9">
    <source>
        <dbReference type="EMBL" id="CEK77171.1"/>
    </source>
</evidence>
<name>A0A0B7AAW8_9EUPU</name>
<accession>A0A0B7AAW8</accession>
<evidence type="ECO:0000256" key="7">
    <source>
        <dbReference type="ARBA" id="ARBA00023273"/>
    </source>
</evidence>
<sequence>TGGQDFESQQALKIAHSTVHSLQQRLNQKDETIAKYMQLLQQGREDMIEMNHRHEEELRAMQQKIHVNTDLAFSKFKDAARELISKQVSTKTVTSQQLTRLNELEDTVAEQENTIAALHDKVKQKESDNLRLQASLKIATKNVKSEQSKFVDEHNEFVGKKDNETDAVRRENFDLRKEIKLLKEEVEALKDSNQRGPTATMKNVVERLKNQLALKEQQHQALSKALGDLRADMTIQAQENIQVHAQESHQQKNVQSLINEHTKQISEQLEEQQDVSERLKKELKKRKEFEIVIQTELED</sequence>
<organism evidence="9">
    <name type="scientific">Arion vulgaris</name>
    <dbReference type="NCBI Taxonomy" id="1028688"/>
    <lineage>
        <taxon>Eukaryota</taxon>
        <taxon>Metazoa</taxon>
        <taxon>Spiralia</taxon>
        <taxon>Lophotrochozoa</taxon>
        <taxon>Mollusca</taxon>
        <taxon>Gastropoda</taxon>
        <taxon>Heterobranchia</taxon>
        <taxon>Euthyneura</taxon>
        <taxon>Panpulmonata</taxon>
        <taxon>Eupulmonata</taxon>
        <taxon>Stylommatophora</taxon>
        <taxon>Helicina</taxon>
        <taxon>Arionoidea</taxon>
        <taxon>Arionidae</taxon>
        <taxon>Arion</taxon>
    </lineage>
</organism>
<evidence type="ECO:0000256" key="4">
    <source>
        <dbReference type="ARBA" id="ARBA00022794"/>
    </source>
</evidence>
<proteinExistence type="predicted"/>
<keyword evidence="6" id="KW-0206">Cytoskeleton</keyword>
<gene>
    <name evidence="9" type="primary">ORF103289</name>
</gene>
<evidence type="ECO:0000256" key="3">
    <source>
        <dbReference type="ARBA" id="ARBA00022490"/>
    </source>
</evidence>
<evidence type="ECO:0000256" key="8">
    <source>
        <dbReference type="SAM" id="Coils"/>
    </source>
</evidence>
<reference evidence="9" key="1">
    <citation type="submission" date="2014-12" db="EMBL/GenBank/DDBJ databases">
        <title>Insight into the proteome of Arion vulgaris.</title>
        <authorList>
            <person name="Aradska J."/>
            <person name="Bulat T."/>
            <person name="Smidak R."/>
            <person name="Sarate P."/>
            <person name="Gangsoo J."/>
            <person name="Sialana F."/>
            <person name="Bilban M."/>
            <person name="Lubec G."/>
        </authorList>
    </citation>
    <scope>NUCLEOTIDE SEQUENCE</scope>
    <source>
        <tissue evidence="9">Skin</tissue>
    </source>
</reference>
<dbReference type="GO" id="GO:1905349">
    <property type="term" value="P:ciliary transition zone assembly"/>
    <property type="evidence" value="ECO:0007669"/>
    <property type="project" value="TreeGrafter"/>
</dbReference>
<dbReference type="AlphaFoldDB" id="A0A0B7AAW8"/>
<feature type="coiled-coil region" evidence="8">
    <location>
        <begin position="94"/>
        <end position="128"/>
    </location>
</feature>
<dbReference type="GO" id="GO:1905515">
    <property type="term" value="P:non-motile cilium assembly"/>
    <property type="evidence" value="ECO:0007669"/>
    <property type="project" value="TreeGrafter"/>
</dbReference>
<dbReference type="EMBL" id="HACG01030306">
    <property type="protein sequence ID" value="CEK77171.1"/>
    <property type="molecule type" value="Transcribed_RNA"/>
</dbReference>
<feature type="coiled-coil region" evidence="8">
    <location>
        <begin position="165"/>
        <end position="225"/>
    </location>
</feature>
<evidence type="ECO:0000256" key="1">
    <source>
        <dbReference type="ARBA" id="ARBA00004120"/>
    </source>
</evidence>
<feature type="coiled-coil region" evidence="8">
    <location>
        <begin position="258"/>
        <end position="286"/>
    </location>
</feature>
<dbReference type="PANTHER" id="PTHR18879">
    <property type="entry name" value="CENTROSOMAL PROTEIN OF 290 KDA"/>
    <property type="match status" value="1"/>
</dbReference>
<feature type="non-terminal residue" evidence="9">
    <location>
        <position position="299"/>
    </location>
</feature>
<protein>
    <recommendedName>
        <fullName evidence="10">Coiled-coil domain-containing protein 39</fullName>
    </recommendedName>
</protein>
<dbReference type="PANTHER" id="PTHR18879:SF20">
    <property type="entry name" value="CENTROSOMAL PROTEIN OF 290 KDA"/>
    <property type="match status" value="1"/>
</dbReference>
<keyword evidence="7" id="KW-0966">Cell projection</keyword>
<keyword evidence="5 8" id="KW-0175">Coiled coil</keyword>
<evidence type="ECO:0000256" key="6">
    <source>
        <dbReference type="ARBA" id="ARBA00023212"/>
    </source>
</evidence>
<feature type="non-terminal residue" evidence="9">
    <location>
        <position position="1"/>
    </location>
</feature>
<dbReference type="GO" id="GO:0097711">
    <property type="term" value="P:ciliary basal body-plasma membrane docking"/>
    <property type="evidence" value="ECO:0007669"/>
    <property type="project" value="TreeGrafter"/>
</dbReference>
<evidence type="ECO:0000256" key="2">
    <source>
        <dbReference type="ARBA" id="ARBA00004300"/>
    </source>
</evidence>
<comment type="subcellular location">
    <subcellularLocation>
        <location evidence="1">Cytoplasm</location>
        <location evidence="1">Cytoskeleton</location>
        <location evidence="1">Cilium basal body</location>
    </subcellularLocation>
    <subcellularLocation>
        <location evidence="2">Cytoplasm</location>
        <location evidence="2">Cytoskeleton</location>
        <location evidence="2">Microtubule organizing center</location>
        <location evidence="2">Centrosome</location>
    </subcellularLocation>
</comment>